<feature type="transmembrane region" description="Helical" evidence="5">
    <location>
        <begin position="214"/>
        <end position="240"/>
    </location>
</feature>
<sequence>MYMYIDICMHVCICIFITPQLPSGPLVGFDSFFGYLHWGMDYFTHEFPPKVHTGPVVCRGFDLVNSTRATEEGESAAVHVVNSPGGKHRGVYADELFYREAVRKLTAHNQSQPLYLCVAFQGLHDPYQAPKDEELGEARCGGARDGEDGGDETAKQQGNSDGFDDPVSLAKCGNYSKMLTKVDSLVGNLVQKMKTLGMWHSTVLLLHTDNGGALAWFVLSLASLRSFSLVAIRVLLFFFFRF</sequence>
<evidence type="ECO:0000256" key="1">
    <source>
        <dbReference type="ARBA" id="ARBA00022723"/>
    </source>
</evidence>
<dbReference type="GO" id="GO:0008484">
    <property type="term" value="F:sulfuric ester hydrolase activity"/>
    <property type="evidence" value="ECO:0007669"/>
    <property type="project" value="InterPro"/>
</dbReference>
<dbReference type="SUPFAM" id="SSF53649">
    <property type="entry name" value="Alkaline phosphatase-like"/>
    <property type="match status" value="1"/>
</dbReference>
<name>A0A7S3YZA1_9EUKA</name>
<keyword evidence="3" id="KW-0325">Glycoprotein</keyword>
<dbReference type="InterPro" id="IPR017850">
    <property type="entry name" value="Alkaline_phosphatase_core_sf"/>
</dbReference>
<keyword evidence="2" id="KW-0106">Calcium</keyword>
<evidence type="ECO:0000313" key="7">
    <source>
        <dbReference type="EMBL" id="CAE0666637.1"/>
    </source>
</evidence>
<gene>
    <name evidence="7" type="ORF">LGLO00237_LOCUS18249</name>
</gene>
<organism evidence="7">
    <name type="scientific">Lotharella globosa</name>
    <dbReference type="NCBI Taxonomy" id="91324"/>
    <lineage>
        <taxon>Eukaryota</taxon>
        <taxon>Sar</taxon>
        <taxon>Rhizaria</taxon>
        <taxon>Cercozoa</taxon>
        <taxon>Chlorarachniophyceae</taxon>
        <taxon>Lotharella</taxon>
    </lineage>
</organism>
<proteinExistence type="predicted"/>
<protein>
    <recommendedName>
        <fullName evidence="6">Sulfatase N-terminal domain-containing protein</fullName>
    </recommendedName>
</protein>
<reference evidence="7" key="1">
    <citation type="submission" date="2021-01" db="EMBL/GenBank/DDBJ databases">
        <authorList>
            <person name="Corre E."/>
            <person name="Pelletier E."/>
            <person name="Niang G."/>
            <person name="Scheremetjew M."/>
            <person name="Finn R."/>
            <person name="Kale V."/>
            <person name="Holt S."/>
            <person name="Cochrane G."/>
            <person name="Meng A."/>
            <person name="Brown T."/>
            <person name="Cohen L."/>
        </authorList>
    </citation>
    <scope>NUCLEOTIDE SEQUENCE</scope>
    <source>
        <strain evidence="7">CCCM811</strain>
    </source>
</reference>
<feature type="compositionally biased region" description="Basic and acidic residues" evidence="4">
    <location>
        <begin position="137"/>
        <end position="147"/>
    </location>
</feature>
<evidence type="ECO:0000259" key="6">
    <source>
        <dbReference type="Pfam" id="PF00884"/>
    </source>
</evidence>
<evidence type="ECO:0000256" key="2">
    <source>
        <dbReference type="ARBA" id="ARBA00022837"/>
    </source>
</evidence>
<dbReference type="EMBL" id="HBIV01025424">
    <property type="protein sequence ID" value="CAE0666637.1"/>
    <property type="molecule type" value="Transcribed_RNA"/>
</dbReference>
<dbReference type="Pfam" id="PF00884">
    <property type="entry name" value="Sulfatase"/>
    <property type="match status" value="1"/>
</dbReference>
<dbReference type="InterPro" id="IPR000917">
    <property type="entry name" value="Sulfatase_N"/>
</dbReference>
<keyword evidence="5" id="KW-0812">Transmembrane</keyword>
<accession>A0A7S3YZA1</accession>
<dbReference type="Gene3D" id="3.40.720.10">
    <property type="entry name" value="Alkaline Phosphatase, subunit A"/>
    <property type="match status" value="1"/>
</dbReference>
<dbReference type="GO" id="GO:0046872">
    <property type="term" value="F:metal ion binding"/>
    <property type="evidence" value="ECO:0007669"/>
    <property type="project" value="UniProtKB-KW"/>
</dbReference>
<feature type="domain" description="Sulfatase N-terminal" evidence="6">
    <location>
        <begin position="28"/>
        <end position="214"/>
    </location>
</feature>
<feature type="region of interest" description="Disordered" evidence="4">
    <location>
        <begin position="137"/>
        <end position="165"/>
    </location>
</feature>
<keyword evidence="5" id="KW-1133">Transmembrane helix</keyword>
<dbReference type="InterPro" id="IPR047115">
    <property type="entry name" value="ARSB"/>
</dbReference>
<keyword evidence="1" id="KW-0479">Metal-binding</keyword>
<evidence type="ECO:0000256" key="5">
    <source>
        <dbReference type="SAM" id="Phobius"/>
    </source>
</evidence>
<evidence type="ECO:0000256" key="4">
    <source>
        <dbReference type="SAM" id="MobiDB-lite"/>
    </source>
</evidence>
<dbReference type="PANTHER" id="PTHR10342:SF274">
    <property type="entry name" value="ARYLSULFATASE B"/>
    <property type="match status" value="1"/>
</dbReference>
<dbReference type="PANTHER" id="PTHR10342">
    <property type="entry name" value="ARYLSULFATASE"/>
    <property type="match status" value="1"/>
</dbReference>
<dbReference type="AlphaFoldDB" id="A0A7S3YZA1"/>
<evidence type="ECO:0000256" key="3">
    <source>
        <dbReference type="ARBA" id="ARBA00023180"/>
    </source>
</evidence>
<keyword evidence="5" id="KW-0472">Membrane</keyword>